<dbReference type="PROSITE" id="PS00028">
    <property type="entry name" value="ZINC_FINGER_C2H2_1"/>
    <property type="match status" value="1"/>
</dbReference>
<dbReference type="Bgee" id="ENSACLG00000019392">
    <property type="expression patterns" value="Expressed in muscle tissue and 8 other cell types or tissues"/>
</dbReference>
<feature type="compositionally biased region" description="Polar residues" evidence="2">
    <location>
        <begin position="298"/>
        <end position="320"/>
    </location>
</feature>
<dbReference type="SUPFAM" id="SSF57667">
    <property type="entry name" value="beta-beta-alpha zinc fingers"/>
    <property type="match status" value="1"/>
</dbReference>
<feature type="domain" description="C2H2-type" evidence="3">
    <location>
        <begin position="717"/>
        <end position="739"/>
    </location>
</feature>
<accession>A0A3P8QJ65</accession>
<reference evidence="4" key="3">
    <citation type="submission" date="2025-09" db="UniProtKB">
        <authorList>
            <consortium name="Ensembl"/>
        </authorList>
    </citation>
    <scope>IDENTIFICATION</scope>
</reference>
<dbReference type="GO" id="GO:0008270">
    <property type="term" value="F:zinc ion binding"/>
    <property type="evidence" value="ECO:0007669"/>
    <property type="project" value="InterPro"/>
</dbReference>
<dbReference type="InterPro" id="IPR032446">
    <property type="entry name" value="SCAPER_N"/>
</dbReference>
<feature type="region of interest" description="Disordered" evidence="2">
    <location>
        <begin position="296"/>
        <end position="339"/>
    </location>
</feature>
<dbReference type="FunFam" id="3.30.160.60:FF:000680">
    <property type="entry name" value="S phase cyclin A-associated protein in the endoplasmic reticulum"/>
    <property type="match status" value="1"/>
</dbReference>
<reference evidence="4" key="2">
    <citation type="submission" date="2025-08" db="UniProtKB">
        <authorList>
            <consortium name="Ensembl"/>
        </authorList>
    </citation>
    <scope>IDENTIFICATION</scope>
</reference>
<dbReference type="InterPro" id="IPR003604">
    <property type="entry name" value="Matrin/U1-like-C_Znf_C2H2"/>
</dbReference>
<feature type="region of interest" description="Disordered" evidence="2">
    <location>
        <begin position="441"/>
        <end position="472"/>
    </location>
</feature>
<feature type="region of interest" description="Disordered" evidence="2">
    <location>
        <begin position="250"/>
        <end position="284"/>
    </location>
</feature>
<evidence type="ECO:0000259" key="3">
    <source>
        <dbReference type="PROSITE" id="PS00028"/>
    </source>
</evidence>
<keyword evidence="1" id="KW-0175">Coiled coil</keyword>
<evidence type="ECO:0000313" key="5">
    <source>
        <dbReference type="Proteomes" id="UP000265100"/>
    </source>
</evidence>
<feature type="region of interest" description="Disordered" evidence="2">
    <location>
        <begin position="625"/>
        <end position="650"/>
    </location>
</feature>
<proteinExistence type="predicted"/>
<feature type="compositionally biased region" description="Basic and acidic residues" evidence="2">
    <location>
        <begin position="462"/>
        <end position="472"/>
    </location>
</feature>
<feature type="coiled-coil region" evidence="1">
    <location>
        <begin position="347"/>
        <end position="396"/>
    </location>
</feature>
<feature type="region of interest" description="Disordered" evidence="2">
    <location>
        <begin position="54"/>
        <end position="112"/>
    </location>
</feature>
<dbReference type="Ensembl" id="ENSACLT00000029699.2">
    <property type="protein sequence ID" value="ENSACLP00000029019.2"/>
    <property type="gene ID" value="ENSACLG00000019392.2"/>
</dbReference>
<feature type="compositionally biased region" description="Basic and acidic residues" evidence="2">
    <location>
        <begin position="672"/>
        <end position="692"/>
    </location>
</feature>
<evidence type="ECO:0000256" key="2">
    <source>
        <dbReference type="SAM" id="MobiDB-lite"/>
    </source>
</evidence>
<dbReference type="SMART" id="SM00451">
    <property type="entry name" value="ZnF_U1"/>
    <property type="match status" value="1"/>
</dbReference>
<keyword evidence="5" id="KW-1185">Reference proteome</keyword>
<dbReference type="GO" id="GO:0003676">
    <property type="term" value="F:nucleic acid binding"/>
    <property type="evidence" value="ECO:0007669"/>
    <property type="project" value="InterPro"/>
</dbReference>
<gene>
    <name evidence="4" type="primary">SCAPER</name>
</gene>
<organism evidence="4 5">
    <name type="scientific">Astatotilapia calliptera</name>
    <name type="common">Eastern happy</name>
    <name type="synonym">Chromis callipterus</name>
    <dbReference type="NCBI Taxonomy" id="8154"/>
    <lineage>
        <taxon>Eukaryota</taxon>
        <taxon>Metazoa</taxon>
        <taxon>Chordata</taxon>
        <taxon>Craniata</taxon>
        <taxon>Vertebrata</taxon>
        <taxon>Euteleostomi</taxon>
        <taxon>Actinopterygii</taxon>
        <taxon>Neopterygii</taxon>
        <taxon>Teleostei</taxon>
        <taxon>Neoteleostei</taxon>
        <taxon>Acanthomorphata</taxon>
        <taxon>Ovalentaria</taxon>
        <taxon>Cichlomorphae</taxon>
        <taxon>Cichliformes</taxon>
        <taxon>Cichlidae</taxon>
        <taxon>African cichlids</taxon>
        <taxon>Pseudocrenilabrinae</taxon>
        <taxon>Haplochromini</taxon>
        <taxon>Astatotilapia</taxon>
    </lineage>
</organism>
<evidence type="ECO:0000256" key="1">
    <source>
        <dbReference type="SAM" id="Coils"/>
    </source>
</evidence>
<dbReference type="GeneTree" id="ENSGT00390000011159"/>
<feature type="region of interest" description="Disordered" evidence="2">
    <location>
        <begin position="672"/>
        <end position="707"/>
    </location>
</feature>
<feature type="compositionally biased region" description="Low complexity" evidence="2">
    <location>
        <begin position="62"/>
        <end position="79"/>
    </location>
</feature>
<dbReference type="Gene3D" id="3.30.160.60">
    <property type="entry name" value="Classic Zinc Finger"/>
    <property type="match status" value="1"/>
</dbReference>
<evidence type="ECO:0000313" key="4">
    <source>
        <dbReference type="Ensembl" id="ENSACLP00000029019.2"/>
    </source>
</evidence>
<dbReference type="PANTHER" id="PTHR31434">
    <property type="entry name" value="S PHASE CYCLIN A-ASSOCIATED PROTEIN IN THE ENDOPLASMIC RETICULUM"/>
    <property type="match status" value="1"/>
</dbReference>
<feature type="region of interest" description="Disordered" evidence="2">
    <location>
        <begin position="778"/>
        <end position="818"/>
    </location>
</feature>
<dbReference type="InterPro" id="IPR036236">
    <property type="entry name" value="Znf_C2H2_sf"/>
</dbReference>
<dbReference type="InterPro" id="IPR013087">
    <property type="entry name" value="Znf_C2H2_type"/>
</dbReference>
<sequence>MKGENPVRFNVLSLMSVPQASFQRSNSHDKVRKIVAEEGRAARNLIAWSVPLESKEEEAKSKGNSSGSSRSQRINSGQQRNKKQNAAVENKGTAGALLEKGPEKSPTKVRQPRKVDLRARYWAFLFDNLRRAVDEIYVTCESDQSVLECKEVLMMLDNYVRDFKALIDWINLQEKLEKTDAQNRPTSLAWEVRKMSPGRHVMPSPTDRMVPTPGARRALNFGGPPATRHSHTGPSWADRVKCTQSVLGSCQPTTSQAEKPGKKDAEGWETVQRGRTAKPRSAAMVAKVSPVLACVTPKQDNNKGNQSRAPPQDVSQTDTKQQIPSEPEPQEEVEGPENGQIMEPQSMAEVLAKKEELADRLEKANEEAIASAIAEEEQLTREIQAENNDLETDNESDFSASIGNGSCGANIDWNDMLADYDAREPWRQTTSWGDMVEEEPARPPGHGIHMHEKLSSPSRKRTIAESKKKHEEKQLKAQQLRDKLREEKTLKLQKLLEREKDVRKWKEELLEQRRRMMEEKLLHAEFKRELQLQAIVKKAQEEEAKVNEIAFINTLEAQNKRHDALAKLSEYEQRLNELQEERQRRQEEKQARDEAVQERKRVLEAERQARVEELLMKRKEQEARIEQQRQEKEKAREDAARERARDREERLAALSAAQQEAMEELQKKIQMKHDESSRRHMEQIEQRKEKAAELSSGRHANTDYAPKLTPYERKKQCSLCGVVITSEVHLFSHTKGKRHQQAVRDSSSIQGRELSDEEVEHLSLKKYIVDILTDSSVSSESVKDGEERQKARKKAKKLRARMNSRAKEYETSMEAKTQVPDSPYKAKLQRLVKDLLKQLQGQDSGQWANNKVSGLDRTLGEISRILEKQNNADQVAFQVGGGLSALEQILQVITAASTPTAVPRIPLKSLCSAVNIYNLACSCCALNCSYVLFSNKIVLLMDLLLHQLTLYVPDEDKSIFGRSVNKQVFEGLTTGLLQTISTILGSLWPHISDSGQGENTCISSQDAKVKSSAAESFNTRTQDLISYVVNMGLIDKLYGCFLSVQGPVDEQPKMSAFLQQASALLHSMCKLCFVVTGRAPSIFDNKRQDPTGLTALLQSTDLVGVVHTLYCILLHSFLPESACQSQEPYGPGVIQVALQGIRFLNSFALLDLSAFQSVLGAEGLSLAFRHIVSSLLWYCTQQSSEELLHEVIICVGYFTVNHPDNQVIVQSGRQPSVLQKLCQLPFQYFSHPRLIKVLFPSLISACYNNPENKVILQQEMSCVLLARFIQDCASEEKDSDNKPIFQPLDFCELSNRFPRDQWDSALQFFLKKQED</sequence>
<name>A0A3P8QJ65_ASTCA</name>
<dbReference type="Pfam" id="PF12874">
    <property type="entry name" value="zf-met"/>
    <property type="match status" value="1"/>
</dbReference>
<feature type="compositionally biased region" description="Basic residues" evidence="2">
    <location>
        <begin position="790"/>
        <end position="804"/>
    </location>
</feature>
<dbReference type="Pfam" id="PF16501">
    <property type="entry name" value="SCAPER_N"/>
    <property type="match status" value="1"/>
</dbReference>
<dbReference type="PANTHER" id="PTHR31434:SF2">
    <property type="entry name" value="S PHASE CYCLIN A-ASSOCIATED PROTEIN IN THE ENDOPLASMIC RETICULUM"/>
    <property type="match status" value="1"/>
</dbReference>
<dbReference type="Proteomes" id="UP000265100">
    <property type="component" value="Chromosome 7"/>
</dbReference>
<reference evidence="4" key="1">
    <citation type="submission" date="2018-05" db="EMBL/GenBank/DDBJ databases">
        <authorList>
            <person name="Datahose"/>
        </authorList>
    </citation>
    <scope>NUCLEOTIDE SEQUENCE</scope>
</reference>
<protein>
    <recommendedName>
        <fullName evidence="3">C2H2-type domain-containing protein</fullName>
    </recommendedName>
</protein>